<dbReference type="Proteomes" id="UP001164020">
    <property type="component" value="Plasmid unnamed2"/>
</dbReference>
<dbReference type="InterPro" id="IPR036291">
    <property type="entry name" value="NAD(P)-bd_dom_sf"/>
</dbReference>
<geneLocation type="plasmid" evidence="4 5">
    <name>unnamed2</name>
</geneLocation>
<name>A0ABY7C848_9HYPH</name>
<dbReference type="SUPFAM" id="SSF52283">
    <property type="entry name" value="Formate/glycerate dehydrogenase catalytic domain-like"/>
    <property type="match status" value="1"/>
</dbReference>
<evidence type="ECO:0000256" key="1">
    <source>
        <dbReference type="ARBA" id="ARBA00023002"/>
    </source>
</evidence>
<dbReference type="PANTHER" id="PTHR10996">
    <property type="entry name" value="2-HYDROXYACID DEHYDROGENASE-RELATED"/>
    <property type="match status" value="1"/>
</dbReference>
<dbReference type="SUPFAM" id="SSF51735">
    <property type="entry name" value="NAD(P)-binding Rossmann-fold domains"/>
    <property type="match status" value="1"/>
</dbReference>
<keyword evidence="4" id="KW-0614">Plasmid</keyword>
<dbReference type="Pfam" id="PF02826">
    <property type="entry name" value="2-Hacid_dh_C"/>
    <property type="match status" value="1"/>
</dbReference>
<dbReference type="PROSITE" id="PS00671">
    <property type="entry name" value="D_2_HYDROXYACID_DH_3"/>
    <property type="match status" value="1"/>
</dbReference>
<feature type="domain" description="D-isomer specific 2-hydroxyacid dehydrogenase NAD-binding" evidence="3">
    <location>
        <begin position="104"/>
        <end position="289"/>
    </location>
</feature>
<organism evidence="4 5">
    <name type="scientific">Jiella pelagia</name>
    <dbReference type="NCBI Taxonomy" id="2986949"/>
    <lineage>
        <taxon>Bacteria</taxon>
        <taxon>Pseudomonadati</taxon>
        <taxon>Pseudomonadota</taxon>
        <taxon>Alphaproteobacteria</taxon>
        <taxon>Hyphomicrobiales</taxon>
        <taxon>Aurantimonadaceae</taxon>
        <taxon>Jiella</taxon>
    </lineage>
</organism>
<dbReference type="InterPro" id="IPR029753">
    <property type="entry name" value="D-isomer_DH_CS"/>
</dbReference>
<sequence length="324" mass="35100">MLIVFHGANAETFSIGIEDRLGAGHEVARVSDALDGDGEREAFEKAEIIVGIALKEHHPTPRALKLYLSPAAGVDQIDVGCLPEGSTLCNAFGHETAIAEYVMAALLARHVPLVRVDAQLRQGNWEHWAGRPTGLRSELRSQTLGIVGFGHIGKAIAKAAKAFGMRVLVANRSVVEPTDVVDESFGLERLGEMAPMVDVLLATLPLTEETRGLIGADVLSALPNGAVIMNVGRGAVIEEHALYDAFASGRISGIIDTWYRYPSVENPEPHPSELPFHELPNLLMTPHMSAWTTGTIARRQEVIVDNVRRISRGELPVNRVYPHG</sequence>
<dbReference type="Gene3D" id="3.40.50.720">
    <property type="entry name" value="NAD(P)-binding Rossmann-like Domain"/>
    <property type="match status" value="2"/>
</dbReference>
<dbReference type="InterPro" id="IPR050223">
    <property type="entry name" value="D-isomer_2-hydroxyacid_DH"/>
</dbReference>
<reference evidence="4" key="1">
    <citation type="submission" date="2022-12" db="EMBL/GenBank/DDBJ databases">
        <title>Jiella pelagia sp. nov., isolated from phosphonate enriched culture of Northwest Pacific surface seawater.</title>
        <authorList>
            <person name="Shin D.Y."/>
            <person name="Hwang C.Y."/>
        </authorList>
    </citation>
    <scope>NUCLEOTIDE SEQUENCE</scope>
    <source>
        <strain evidence="4">HL-NP1</strain>
        <plasmid evidence="4">unnamed2</plasmid>
    </source>
</reference>
<dbReference type="EMBL" id="CP114030">
    <property type="protein sequence ID" value="WAP71490.1"/>
    <property type="molecule type" value="Genomic_DNA"/>
</dbReference>
<dbReference type="CDD" id="cd12165">
    <property type="entry name" value="2-Hacid_dh_6"/>
    <property type="match status" value="1"/>
</dbReference>
<dbReference type="PANTHER" id="PTHR10996:SF178">
    <property type="entry name" value="2-HYDROXYACID DEHYDROGENASE YGL185C-RELATED"/>
    <property type="match status" value="1"/>
</dbReference>
<dbReference type="InterPro" id="IPR006140">
    <property type="entry name" value="D-isomer_DH_NAD-bd"/>
</dbReference>
<protein>
    <submittedName>
        <fullName evidence="4">2-hydroxyacid dehydrogenase</fullName>
    </submittedName>
</protein>
<accession>A0ABY7C848</accession>
<dbReference type="RefSeq" id="WP_083591612.1">
    <property type="nucleotide sequence ID" value="NZ_CP114030.1"/>
</dbReference>
<proteinExistence type="predicted"/>
<evidence type="ECO:0000313" key="4">
    <source>
        <dbReference type="EMBL" id="WAP71490.1"/>
    </source>
</evidence>
<gene>
    <name evidence="4" type="ORF">OH818_28085</name>
</gene>
<keyword evidence="5" id="KW-1185">Reference proteome</keyword>
<keyword evidence="1" id="KW-0560">Oxidoreductase</keyword>
<evidence type="ECO:0000256" key="2">
    <source>
        <dbReference type="ARBA" id="ARBA00023027"/>
    </source>
</evidence>
<evidence type="ECO:0000259" key="3">
    <source>
        <dbReference type="Pfam" id="PF02826"/>
    </source>
</evidence>
<evidence type="ECO:0000313" key="5">
    <source>
        <dbReference type="Proteomes" id="UP001164020"/>
    </source>
</evidence>
<keyword evidence="2" id="KW-0520">NAD</keyword>